<name>A0A5U9VMR5_SALNE</name>
<comment type="caution">
    <text evidence="1">The sequence shown here is derived from an EMBL/GenBank/DDBJ whole genome shotgun (WGS) entry which is preliminary data.</text>
</comment>
<organism evidence="1">
    <name type="scientific">Salmonella newport</name>
    <dbReference type="NCBI Taxonomy" id="108619"/>
    <lineage>
        <taxon>Bacteria</taxon>
        <taxon>Pseudomonadati</taxon>
        <taxon>Pseudomonadota</taxon>
        <taxon>Gammaproteobacteria</taxon>
        <taxon>Enterobacterales</taxon>
        <taxon>Enterobacteriaceae</taxon>
        <taxon>Salmonella</taxon>
    </lineage>
</organism>
<proteinExistence type="predicted"/>
<gene>
    <name evidence="1" type="ORF">DQK32_13955</name>
</gene>
<protein>
    <submittedName>
        <fullName evidence="1">Uncharacterized protein</fullName>
    </submittedName>
</protein>
<dbReference type="AlphaFoldDB" id="A0A5U9VMR5"/>
<reference evidence="1" key="1">
    <citation type="submission" date="2018-06" db="EMBL/GenBank/DDBJ databases">
        <authorList>
            <person name="Ashton P.M."/>
            <person name="Dallman T."/>
            <person name="Nair S."/>
            <person name="De Pinna E."/>
            <person name="Peters T."/>
            <person name="Grant K."/>
        </authorList>
    </citation>
    <scope>NUCLEOTIDE SEQUENCE [LARGE SCALE GENOMIC DNA]</scope>
    <source>
        <strain evidence="1">160804</strain>
    </source>
</reference>
<sequence>MIFLLFLLLTLLLYCPCFTLLSSFGRLSGFSVFTLRHRGQCWRVIHLSVCERVGRMNRRRVKFYHHAFVRVLNEALQTGESVVFRSHLMRQAQIRLACQILVPTRRRHHIVTVVIPSYERRLIMLLMLLQEWRLIRVPTLGVMVVVSPERKKDISCLSHGVCS</sequence>
<accession>A0A5U9VMR5</accession>
<dbReference type="Proteomes" id="UP000839885">
    <property type="component" value="Unassembled WGS sequence"/>
</dbReference>
<dbReference type="EMBL" id="AAGVNP010000069">
    <property type="protein sequence ID" value="EBS4546995.1"/>
    <property type="molecule type" value="Genomic_DNA"/>
</dbReference>
<evidence type="ECO:0000313" key="1">
    <source>
        <dbReference type="EMBL" id="EBS4546995.1"/>
    </source>
</evidence>